<dbReference type="EMBL" id="QWKP01000223">
    <property type="protein sequence ID" value="RHA37069.1"/>
    <property type="molecule type" value="Genomic_DNA"/>
</dbReference>
<proteinExistence type="predicted"/>
<feature type="domain" description="DUF6603" evidence="2">
    <location>
        <begin position="911"/>
        <end position="1140"/>
    </location>
</feature>
<gene>
    <name evidence="3" type="ORF">D1825_17390</name>
</gene>
<organism evidence="3 4">
    <name type="scientific">Cellulomonas rhizosphaerae</name>
    <dbReference type="NCBI Taxonomy" id="2293719"/>
    <lineage>
        <taxon>Bacteria</taxon>
        <taxon>Bacillati</taxon>
        <taxon>Actinomycetota</taxon>
        <taxon>Actinomycetes</taxon>
        <taxon>Micrococcales</taxon>
        <taxon>Cellulomonadaceae</taxon>
        <taxon>Cellulomonas</taxon>
    </lineage>
</organism>
<dbReference type="OrthoDB" id="7051116at2"/>
<reference evidence="3 4" key="1">
    <citation type="submission" date="2018-08" db="EMBL/GenBank/DDBJ databases">
        <title>Cellulomonas rhizosphaerae sp. nov., a novel actinomycete isolated from soil.</title>
        <authorList>
            <person name="Tian Y."/>
        </authorList>
    </citation>
    <scope>NUCLEOTIDE SEQUENCE [LARGE SCALE GENOMIC DNA]</scope>
    <source>
        <strain evidence="3 4">NEAU-TCZ24</strain>
    </source>
</reference>
<evidence type="ECO:0000259" key="2">
    <source>
        <dbReference type="Pfam" id="PF20248"/>
    </source>
</evidence>
<feature type="region of interest" description="Disordered" evidence="1">
    <location>
        <begin position="1"/>
        <end position="40"/>
    </location>
</feature>
<sequence length="2244" mass="235523">MTLWDDLPGSTTSGGALDQLRPLLDSVDTPTSTERPEDDGTWKIWSTTIGGDRSLEMDLGSGAISHGGSTGDGGAIELSSGFGVELGLRLTGPGGDPDGTVRVTLTVPSSSIRMPYLRGAMLDAQGQLRADPSHPLVRFKLPSVKVRVLRPAGGSVGVDLIPAPSAGTPDDPVVDLVKMEPPYALIGPGDVVGFAFRAAVLDLSGTAGPGGVPAGARTMPDEWQGLYLPEVRLFVAPNGLEGLAVSAGVRNLWIGFGAHAGVTGEFNAEVVNRGSAPTVRIRFQTPAGEWVGVPDTDPISPVELPENVTMFVDGGGGIAPLRIRLLVDGTETISDRVALTVPDTGDIHVEVTVTDAGSHATTRTFDAHRRTGAGHGSSTARDVVPTTTSNVGFRVLTQPATGNAVTVSLNEDPHGTVTWTWAGHAPVTGPTAQIEVTTGTPVDVQARITRTGGGATTTIDAYYSFDHPTPDEMRSGPSTPWWMAPGNIRSQHFRTRTDPGTAPNLLSPDGLARLGALPKSVRWTVEGWASYEGQSGTATYNRELSERRRDALIALLEDASRSELHFTNVTPVDPGHGETDAQASGPTGTPAQDAPDWWHARARAAVDQTIDVTAHLERPAADPPPQNTDPAPTRTPVPACFRKLGVTVELVRSTFVRAEIYGEIDIQTAAENRIGSVKPGATIPPRDNPNDGISQFLLRLRIAEDRSSWDVTAQFKAIDADKDGLWQQVRGSGDQTGLDILGAVAVLSPLLAAVTPPSPTAGELVPMVIAGGLAVGVGAAGVIKTQKITLHGGQLVVTSGLVDPATGDGPRSTSISVLLDVETAFTFDIGILKVEPTKPLTARYKAVGLRSQWRSDPQPDGSVQYVPLPVFDPSAGYSLDIPMGSLIGPDALKDILRVVGGRISRDNPLYLEVEVGLGIDLGIVTVDSARVRIRLDQAEFPQLTALGASIDVPNVIHGSGYVKIDDSGFEGAFDATLTPVKLRIAAQIAVKQKDGVTGVLIGAEVEFPVPIPLASSGLAIYGFLGGIAVNFARDEPTGVQVPALAWLQSQLADPNGSVMKPSGWKVQPGAFAVAGGILLGTSEGGYIVHLKGLVLVEVPGPRLLFAMKADVIKAPPALKNPSEQATFLAVLDLDFGRGTITIGLVASYEVPSLLTIRVPVTAFFDVNHLDQWFVDLGTNTNPVTVNVLDVFEGTGYLMVHGDGTTIHIEGLPLVTTGITVAVGFHISVVLMGSKAVGLYLEVAAGFDAIVSFSPFAIGGRIYVSGELRLWIIGISASAELTVLVGRQVVDQGLPTEHVIDRTYVHGKVCGEVDFFFFSVKGCVELTIGDSTPLPLVPPPLVSGVSLVSRSPALVDGSAVDRAVDGVIGRAVAAGSADELPSVPLDAIPVVLFETAPGVKAGNIVLGGVARGANGLPANPWIQRGEAWYRYRITSVELVGDLTPGTTPATWWARALVGDPLVGPALALLSWLPTATPRAVALGRELTTTVEERWGTICTPVAKAVPVLWTFDEQATGPSATGWMLTGVAWPDEPGTWRSAPPDSQAVVREPWRTGDAFVDLLQGTDPAVVVGDRVTCPRKGGVLGTRREALAATNGSAATFGPGALPAAGAGTADVLTLLAGGVSLQDAQAAWGRIATGDGQSQCEGRILRSPTGDEPEPAPGADDLEVEQVKQAWDARRFSPSELADSVTLRVEAGLASFDALLLVPRRGIERGLVLRARDADGNLIDEYRASGADMITSSHPIPSQWLADPWSDPVQRAAQIAARVMAAGGGLLPVLLSPKVPDGTVEIEIGWDRDAKDLLGLAFWVVAAAGTTAAELHREDWDTTTITTDKGAVVTAVTDDPDDHALLLPGREYTVRVGWEAQSIKQEAKPPANAPESYTAGTPQEFRFRADGTDKAPERLEPWLLTTAPGVGEAGVLLDEPLRIALATQKVGALFDAYGEEIRIVVRSASGRHPSPPGGGAPGAPVTIPAEIDGTLLAAVEGVAVMTPWQETVTALLDTLPCTPDAGSRTYHSVITLDYPLEPLTDYLLDVLAVTKGAPESAEGRRLYRVPFTTSRFHDVPELAGLFAATRPLHALVPVPAGLATLAERPTGGQLDEAFQAAGLPVPEVPRYPAVQVLWSPDAVPQPVAVVVEGSESLWRSRLVATRVEGPADADDPTHEWWAPRPGDWMTLHVAGGGAPVTRVVRAPGDTRAVILLGAGARGTQLTVQLQREADELSGTPAAPVTAVQVLLERAPWEVED</sequence>
<dbReference type="Proteomes" id="UP000283374">
    <property type="component" value="Unassembled WGS sequence"/>
</dbReference>
<feature type="region of interest" description="Disordered" evidence="1">
    <location>
        <begin position="1642"/>
        <end position="1664"/>
    </location>
</feature>
<feature type="compositionally biased region" description="Polar residues" evidence="1">
    <location>
        <begin position="581"/>
        <end position="590"/>
    </location>
</feature>
<accession>A0A413RGY3</accession>
<feature type="region of interest" description="Disordered" evidence="1">
    <location>
        <begin position="567"/>
        <end position="594"/>
    </location>
</feature>
<keyword evidence="4" id="KW-1185">Reference proteome</keyword>
<dbReference type="RefSeq" id="WP_118768681.1">
    <property type="nucleotide sequence ID" value="NZ_QWKP01000223.1"/>
</dbReference>
<comment type="caution">
    <text evidence="3">The sequence shown here is derived from an EMBL/GenBank/DDBJ whole genome shotgun (WGS) entry which is preliminary data.</text>
</comment>
<dbReference type="Pfam" id="PF20248">
    <property type="entry name" value="DUF6603"/>
    <property type="match status" value="1"/>
</dbReference>
<protein>
    <recommendedName>
        <fullName evidence="2">DUF6603 domain-containing protein</fullName>
    </recommendedName>
</protein>
<name>A0A413RGY3_9CELL</name>
<dbReference type="InterPro" id="IPR046538">
    <property type="entry name" value="DUF6603"/>
</dbReference>
<evidence type="ECO:0000313" key="4">
    <source>
        <dbReference type="Proteomes" id="UP000283374"/>
    </source>
</evidence>
<evidence type="ECO:0000256" key="1">
    <source>
        <dbReference type="SAM" id="MobiDB-lite"/>
    </source>
</evidence>
<evidence type="ECO:0000313" key="3">
    <source>
        <dbReference type="EMBL" id="RHA37069.1"/>
    </source>
</evidence>